<dbReference type="CDD" id="cd02968">
    <property type="entry name" value="SCO"/>
    <property type="match status" value="1"/>
</dbReference>
<accession>A0A194X1D0</accession>
<dbReference type="GO" id="GO:0005507">
    <property type="term" value="F:copper ion binding"/>
    <property type="evidence" value="ECO:0007669"/>
    <property type="project" value="InterPro"/>
</dbReference>
<dbReference type="InterPro" id="IPR003782">
    <property type="entry name" value="SCO1/SenC"/>
</dbReference>
<dbReference type="GeneID" id="28821857"/>
<sequence>MSRPIPRIWSCLRSTASTRSQFHPPAAARCRNLSTNGTGSNSKLRRKMEFQTTQKRTYKTVQEQRSRYRSGPFSLLAGTLFLSSGLGLVLYFRHEKSRMERRRVAEASKGVGRPKVGGPFSLLTQEGKPFSEQEMRGRWSLVYFGFSHCPDICPEELDKMAVIIDRVNEGMNGEGDEGKLLPIFVTCDPARDTPAVLKEYLKEFHEEIVGLTGSWEEVKDMCKKYRVYFSTPEKTEGKDYLVDHSIYFYLMDPDGDFVEAIGRQMGPEEAARCVLGWVGDWGK</sequence>
<dbReference type="InParanoid" id="A0A194X1D0"/>
<evidence type="ECO:0000256" key="4">
    <source>
        <dbReference type="ARBA" id="ARBA00022792"/>
    </source>
</evidence>
<keyword evidence="3 9" id="KW-0479">Metal-binding</keyword>
<feature type="binding site" evidence="9">
    <location>
        <position position="149"/>
    </location>
    <ligand>
        <name>Cu cation</name>
        <dbReference type="ChEBI" id="CHEBI:23378"/>
    </ligand>
</feature>
<evidence type="ECO:0000313" key="12">
    <source>
        <dbReference type="EMBL" id="KUJ13998.1"/>
    </source>
</evidence>
<feature type="binding site" evidence="9">
    <location>
        <position position="244"/>
    </location>
    <ligand>
        <name>Cu cation</name>
        <dbReference type="ChEBI" id="CHEBI:23378"/>
    </ligand>
</feature>
<dbReference type="AlphaFoldDB" id="A0A194X1D0"/>
<dbReference type="RefSeq" id="XP_018068353.1">
    <property type="nucleotide sequence ID" value="XM_018212131.1"/>
</dbReference>
<organism evidence="12 13">
    <name type="scientific">Mollisia scopiformis</name>
    <name type="common">Conifer needle endophyte fungus</name>
    <name type="synonym">Phialocephala scopiformis</name>
    <dbReference type="NCBI Taxonomy" id="149040"/>
    <lineage>
        <taxon>Eukaryota</taxon>
        <taxon>Fungi</taxon>
        <taxon>Dikarya</taxon>
        <taxon>Ascomycota</taxon>
        <taxon>Pezizomycotina</taxon>
        <taxon>Leotiomycetes</taxon>
        <taxon>Helotiales</taxon>
        <taxon>Mollisiaceae</taxon>
        <taxon>Mollisia</taxon>
    </lineage>
</organism>
<dbReference type="GO" id="GO:0033617">
    <property type="term" value="P:mitochondrial respiratory chain complex IV assembly"/>
    <property type="evidence" value="ECO:0007669"/>
    <property type="project" value="TreeGrafter"/>
</dbReference>
<keyword evidence="5 9" id="KW-0186">Copper</keyword>
<evidence type="ECO:0000256" key="9">
    <source>
        <dbReference type="PIRSR" id="PIRSR037736-1"/>
    </source>
</evidence>
<keyword evidence="13" id="KW-1185">Reference proteome</keyword>
<keyword evidence="11" id="KW-1133">Transmembrane helix</keyword>
<dbReference type="InterPro" id="IPR017276">
    <property type="entry name" value="Synth_of_cyt-c-oxidase_Sco1/2"/>
</dbReference>
<dbReference type="EMBL" id="KQ947421">
    <property type="protein sequence ID" value="KUJ13998.1"/>
    <property type="molecule type" value="Genomic_DNA"/>
</dbReference>
<dbReference type="Proteomes" id="UP000070700">
    <property type="component" value="Unassembled WGS sequence"/>
</dbReference>
<feature type="transmembrane region" description="Helical" evidence="11">
    <location>
        <begin position="73"/>
        <end position="92"/>
    </location>
</feature>
<evidence type="ECO:0000256" key="6">
    <source>
        <dbReference type="ARBA" id="ARBA00023128"/>
    </source>
</evidence>
<feature type="binding site" evidence="9">
    <location>
        <position position="153"/>
    </location>
    <ligand>
        <name>Cu cation</name>
        <dbReference type="ChEBI" id="CHEBI:23378"/>
    </ligand>
</feature>
<evidence type="ECO:0000256" key="10">
    <source>
        <dbReference type="PIRSR" id="PIRSR603782-2"/>
    </source>
</evidence>
<evidence type="ECO:0000313" key="13">
    <source>
        <dbReference type="Proteomes" id="UP000070700"/>
    </source>
</evidence>
<keyword evidence="7 11" id="KW-0472">Membrane</keyword>
<dbReference type="GO" id="GO:0016531">
    <property type="term" value="F:copper chaperone activity"/>
    <property type="evidence" value="ECO:0007669"/>
    <property type="project" value="InterPro"/>
</dbReference>
<dbReference type="OrthoDB" id="270009at2759"/>
<gene>
    <name evidence="12" type="ORF">LY89DRAFT_651074</name>
</gene>
<reference evidence="12 13" key="1">
    <citation type="submission" date="2015-10" db="EMBL/GenBank/DDBJ databases">
        <title>Full genome of DAOMC 229536 Phialocephala scopiformis, a fungal endophyte of spruce producing the potent anti-insectan compound rugulosin.</title>
        <authorList>
            <consortium name="DOE Joint Genome Institute"/>
            <person name="Walker A.K."/>
            <person name="Frasz S.L."/>
            <person name="Seifert K.A."/>
            <person name="Miller J.D."/>
            <person name="Mondo S.J."/>
            <person name="Labutti K."/>
            <person name="Lipzen A."/>
            <person name="Dockter R."/>
            <person name="Kennedy M."/>
            <person name="Grigoriev I.V."/>
            <person name="Spatafora J.W."/>
        </authorList>
    </citation>
    <scope>NUCLEOTIDE SEQUENCE [LARGE SCALE GENOMIC DNA]</scope>
    <source>
        <strain evidence="12 13">CBS 120377</strain>
    </source>
</reference>
<evidence type="ECO:0000256" key="1">
    <source>
        <dbReference type="ARBA" id="ARBA00004273"/>
    </source>
</evidence>
<dbReference type="PANTHER" id="PTHR12151:SF5">
    <property type="entry name" value="AT19154P"/>
    <property type="match status" value="1"/>
</dbReference>
<evidence type="ECO:0000256" key="2">
    <source>
        <dbReference type="ARBA" id="ARBA00010996"/>
    </source>
</evidence>
<feature type="disulfide bond" description="Redox-active" evidence="10">
    <location>
        <begin position="149"/>
        <end position="153"/>
    </location>
</feature>
<dbReference type="InterPro" id="IPR036249">
    <property type="entry name" value="Thioredoxin-like_sf"/>
</dbReference>
<dbReference type="GO" id="GO:0045454">
    <property type="term" value="P:cell redox homeostasis"/>
    <property type="evidence" value="ECO:0007669"/>
    <property type="project" value="UniProtKB-ARBA"/>
</dbReference>
<keyword evidence="6 8" id="KW-0496">Mitochondrion</keyword>
<evidence type="ECO:0000256" key="3">
    <source>
        <dbReference type="ARBA" id="ARBA00022723"/>
    </source>
</evidence>
<evidence type="ECO:0000256" key="8">
    <source>
        <dbReference type="PIRNR" id="PIRNR037736"/>
    </source>
</evidence>
<dbReference type="PANTHER" id="PTHR12151">
    <property type="entry name" value="ELECTRON TRANSPORT PROTIN SCO1/SENC FAMILY MEMBER"/>
    <property type="match status" value="1"/>
</dbReference>
<evidence type="ECO:0000256" key="11">
    <source>
        <dbReference type="SAM" id="Phobius"/>
    </source>
</evidence>
<dbReference type="PIRSF" id="PIRSF037736">
    <property type="entry name" value="SCO1"/>
    <property type="match status" value="1"/>
</dbReference>
<dbReference type="KEGG" id="psco:LY89DRAFT_651074"/>
<dbReference type="FunCoup" id="A0A194X1D0">
    <property type="interactions" value="700"/>
</dbReference>
<dbReference type="STRING" id="149040.A0A194X1D0"/>
<keyword evidence="11" id="KW-0812">Transmembrane</keyword>
<evidence type="ECO:0000256" key="5">
    <source>
        <dbReference type="ARBA" id="ARBA00023008"/>
    </source>
</evidence>
<protein>
    <submittedName>
        <fullName evidence="12">Protein sco1</fullName>
    </submittedName>
</protein>
<keyword evidence="4 8" id="KW-0999">Mitochondrion inner membrane</keyword>
<dbReference type="GO" id="GO:0006878">
    <property type="term" value="P:intracellular copper ion homeostasis"/>
    <property type="evidence" value="ECO:0007669"/>
    <property type="project" value="UniProtKB-UniRule"/>
</dbReference>
<dbReference type="SUPFAM" id="SSF52833">
    <property type="entry name" value="Thioredoxin-like"/>
    <property type="match status" value="1"/>
</dbReference>
<name>A0A194X1D0_MOLSC</name>
<proteinExistence type="inferred from homology"/>
<dbReference type="FunFam" id="3.40.30.10:FF:000013">
    <property type="entry name" value="Blast:Protein SCO1 homolog, mitochondrial"/>
    <property type="match status" value="1"/>
</dbReference>
<keyword evidence="10" id="KW-1015">Disulfide bond</keyword>
<comment type="subcellular location">
    <subcellularLocation>
        <location evidence="1 8">Mitochondrion inner membrane</location>
    </subcellularLocation>
</comment>
<evidence type="ECO:0000256" key="7">
    <source>
        <dbReference type="ARBA" id="ARBA00023136"/>
    </source>
</evidence>
<dbReference type="GO" id="GO:0005743">
    <property type="term" value="C:mitochondrial inner membrane"/>
    <property type="evidence" value="ECO:0007669"/>
    <property type="project" value="UniProtKB-SubCell"/>
</dbReference>
<dbReference type="Gene3D" id="3.40.30.10">
    <property type="entry name" value="Glutaredoxin"/>
    <property type="match status" value="1"/>
</dbReference>
<comment type="similarity">
    <text evidence="2 8">Belongs to the SCO1/2 family.</text>
</comment>
<dbReference type="Pfam" id="PF02630">
    <property type="entry name" value="SCO1-SenC"/>
    <property type="match status" value="1"/>
</dbReference>